<dbReference type="EMBL" id="CAFBNH010000006">
    <property type="protein sequence ID" value="CAB4949477.1"/>
    <property type="molecule type" value="Genomic_DNA"/>
</dbReference>
<keyword evidence="1" id="KW-1133">Transmembrane helix</keyword>
<evidence type="ECO:0000313" key="5">
    <source>
        <dbReference type="EMBL" id="CAB4782716.1"/>
    </source>
</evidence>
<dbReference type="EMBL" id="CAFBOC010000012">
    <property type="protein sequence ID" value="CAB4980465.1"/>
    <property type="molecule type" value="Genomic_DNA"/>
</dbReference>
<protein>
    <submittedName>
        <fullName evidence="7">Unannotated protein</fullName>
    </submittedName>
</protein>
<feature type="transmembrane region" description="Helical" evidence="1">
    <location>
        <begin position="138"/>
        <end position="163"/>
    </location>
</feature>
<dbReference type="EMBL" id="CAESAE010000009">
    <property type="protein sequence ID" value="CAB4344313.1"/>
    <property type="molecule type" value="Genomic_DNA"/>
</dbReference>
<evidence type="ECO:0000313" key="4">
    <source>
        <dbReference type="EMBL" id="CAB4723245.1"/>
    </source>
</evidence>
<accession>A0A6J7DKZ5</accession>
<dbReference type="EMBL" id="CAEZYM010000005">
    <property type="protein sequence ID" value="CAB4723245.1"/>
    <property type="molecule type" value="Genomic_DNA"/>
</dbReference>
<evidence type="ECO:0000313" key="9">
    <source>
        <dbReference type="EMBL" id="CAB4980465.1"/>
    </source>
</evidence>
<keyword evidence="1" id="KW-0812">Transmembrane</keyword>
<dbReference type="EMBL" id="CAFABH010000005">
    <property type="protein sequence ID" value="CAB4824743.1"/>
    <property type="molecule type" value="Genomic_DNA"/>
</dbReference>
<feature type="transmembrane region" description="Helical" evidence="1">
    <location>
        <begin position="108"/>
        <end position="126"/>
    </location>
</feature>
<proteinExistence type="predicted"/>
<feature type="transmembrane region" description="Helical" evidence="1">
    <location>
        <begin position="41"/>
        <end position="61"/>
    </location>
</feature>
<dbReference type="PANTHER" id="PTHR40078">
    <property type="entry name" value="INTEGRAL MEMBRANE PROTEIN-RELATED"/>
    <property type="match status" value="1"/>
</dbReference>
<dbReference type="EMBL" id="CAEZZW010000005">
    <property type="protein sequence ID" value="CAB4782716.1"/>
    <property type="molecule type" value="Genomic_DNA"/>
</dbReference>
<dbReference type="EMBL" id="CAFBLD010000007">
    <property type="protein sequence ID" value="CAB4871622.1"/>
    <property type="molecule type" value="Genomic_DNA"/>
</dbReference>
<dbReference type="EMBL" id="CAEZXO010000006">
    <property type="protein sequence ID" value="CAB4697452.1"/>
    <property type="molecule type" value="Genomic_DNA"/>
</dbReference>
<dbReference type="Pfam" id="PF19700">
    <property type="entry name" value="DUF6198"/>
    <property type="match status" value="1"/>
</dbReference>
<evidence type="ECO:0000256" key="1">
    <source>
        <dbReference type="SAM" id="Phobius"/>
    </source>
</evidence>
<name>A0A6J7DKZ5_9ZZZZ</name>
<feature type="transmembrane region" description="Helical" evidence="1">
    <location>
        <begin position="81"/>
        <end position="101"/>
    </location>
</feature>
<keyword evidence="1" id="KW-0472">Membrane</keyword>
<evidence type="ECO:0000313" key="6">
    <source>
        <dbReference type="EMBL" id="CAB4824743.1"/>
    </source>
</evidence>
<feature type="transmembrane region" description="Helical" evidence="1">
    <location>
        <begin position="184"/>
        <end position="203"/>
    </location>
</feature>
<gene>
    <name evidence="3" type="ORF">UFOPK2510_01090</name>
    <name evidence="4" type="ORF">UFOPK2718_00675</name>
    <name evidence="5" type="ORF">UFOPK2936_01049</name>
    <name evidence="6" type="ORF">UFOPK3174_00469</name>
    <name evidence="7" type="ORF">UFOPK3328_01095</name>
    <name evidence="8" type="ORF">UFOPK3779_01096</name>
    <name evidence="9" type="ORF">UFOPK3913_01098</name>
    <name evidence="2" type="ORF">UFOPK4107_01378</name>
</gene>
<evidence type="ECO:0000313" key="3">
    <source>
        <dbReference type="EMBL" id="CAB4697452.1"/>
    </source>
</evidence>
<sequence length="231" mass="24681">MSSSKSSSKKIVDLAAHWLRPHRTIPHTPWRASNRWDLSPLRMLILGFGLFLFGIGEALLVQSHLGNSPWVVLSEGISKRSGISLGWATFLVSCGVLLLWIPLKERPGFGTIANIVVIAFALQIGVDHIPLQHSFASGLLLALLGVALVGIASSIYITCGLGPGPRDGLMTGLHQKTHIRVGRVRLVIETIVLTIGVILGGHFGLGTALFALLIGQAVAVSFGVMARLTHQ</sequence>
<dbReference type="AlphaFoldDB" id="A0A6J7DKZ5"/>
<evidence type="ECO:0000313" key="8">
    <source>
        <dbReference type="EMBL" id="CAB4949477.1"/>
    </source>
</evidence>
<dbReference type="PANTHER" id="PTHR40078:SF1">
    <property type="entry name" value="INTEGRAL MEMBRANE PROTEIN"/>
    <property type="match status" value="1"/>
</dbReference>
<reference evidence="7" key="1">
    <citation type="submission" date="2020-05" db="EMBL/GenBank/DDBJ databases">
        <authorList>
            <person name="Chiriac C."/>
            <person name="Salcher M."/>
            <person name="Ghai R."/>
            <person name="Kavagutti S V."/>
        </authorList>
    </citation>
    <scope>NUCLEOTIDE SEQUENCE</scope>
</reference>
<evidence type="ECO:0000313" key="2">
    <source>
        <dbReference type="EMBL" id="CAB4344313.1"/>
    </source>
</evidence>
<feature type="transmembrane region" description="Helical" evidence="1">
    <location>
        <begin position="209"/>
        <end position="228"/>
    </location>
</feature>
<organism evidence="7">
    <name type="scientific">freshwater metagenome</name>
    <dbReference type="NCBI Taxonomy" id="449393"/>
    <lineage>
        <taxon>unclassified sequences</taxon>
        <taxon>metagenomes</taxon>
        <taxon>ecological metagenomes</taxon>
    </lineage>
</organism>
<dbReference type="InterPro" id="IPR038750">
    <property type="entry name" value="YczE/YyaS-like"/>
</dbReference>
<evidence type="ECO:0000313" key="7">
    <source>
        <dbReference type="EMBL" id="CAB4871622.1"/>
    </source>
</evidence>